<dbReference type="AlphaFoldDB" id="A0A392TXU4"/>
<feature type="region of interest" description="Disordered" evidence="1">
    <location>
        <begin position="21"/>
        <end position="41"/>
    </location>
</feature>
<protein>
    <submittedName>
        <fullName evidence="2">Uncharacterized protein</fullName>
    </submittedName>
</protein>
<accession>A0A392TXU4</accession>
<comment type="caution">
    <text evidence="2">The sequence shown here is derived from an EMBL/GenBank/DDBJ whole genome shotgun (WGS) entry which is preliminary data.</text>
</comment>
<sequence>MYFPVLHRLSILLDNGVHAQSCRRDHGDYSPRLSTDPIKLG</sequence>
<name>A0A392TXU4_9FABA</name>
<evidence type="ECO:0000256" key="1">
    <source>
        <dbReference type="SAM" id="MobiDB-lite"/>
    </source>
</evidence>
<dbReference type="Proteomes" id="UP000265520">
    <property type="component" value="Unassembled WGS sequence"/>
</dbReference>
<organism evidence="2 3">
    <name type="scientific">Trifolium medium</name>
    <dbReference type="NCBI Taxonomy" id="97028"/>
    <lineage>
        <taxon>Eukaryota</taxon>
        <taxon>Viridiplantae</taxon>
        <taxon>Streptophyta</taxon>
        <taxon>Embryophyta</taxon>
        <taxon>Tracheophyta</taxon>
        <taxon>Spermatophyta</taxon>
        <taxon>Magnoliopsida</taxon>
        <taxon>eudicotyledons</taxon>
        <taxon>Gunneridae</taxon>
        <taxon>Pentapetalae</taxon>
        <taxon>rosids</taxon>
        <taxon>fabids</taxon>
        <taxon>Fabales</taxon>
        <taxon>Fabaceae</taxon>
        <taxon>Papilionoideae</taxon>
        <taxon>50 kb inversion clade</taxon>
        <taxon>NPAAA clade</taxon>
        <taxon>Hologalegina</taxon>
        <taxon>IRL clade</taxon>
        <taxon>Trifolieae</taxon>
        <taxon>Trifolium</taxon>
    </lineage>
</organism>
<evidence type="ECO:0000313" key="2">
    <source>
        <dbReference type="EMBL" id="MCI65297.1"/>
    </source>
</evidence>
<dbReference type="EMBL" id="LXQA010673075">
    <property type="protein sequence ID" value="MCI65297.1"/>
    <property type="molecule type" value="Genomic_DNA"/>
</dbReference>
<proteinExistence type="predicted"/>
<reference evidence="2 3" key="1">
    <citation type="journal article" date="2018" name="Front. Plant Sci.">
        <title>Red Clover (Trifolium pratense) and Zigzag Clover (T. medium) - A Picture of Genomic Similarities and Differences.</title>
        <authorList>
            <person name="Dluhosova J."/>
            <person name="Istvanek J."/>
            <person name="Nedelnik J."/>
            <person name="Repkova J."/>
        </authorList>
    </citation>
    <scope>NUCLEOTIDE SEQUENCE [LARGE SCALE GENOMIC DNA]</scope>
    <source>
        <strain evidence="3">cv. 10/8</strain>
        <tissue evidence="2">Leaf</tissue>
    </source>
</reference>
<feature type="non-terminal residue" evidence="2">
    <location>
        <position position="41"/>
    </location>
</feature>
<keyword evidence="3" id="KW-1185">Reference proteome</keyword>
<evidence type="ECO:0000313" key="3">
    <source>
        <dbReference type="Proteomes" id="UP000265520"/>
    </source>
</evidence>